<dbReference type="EMBL" id="LJGU01000108">
    <property type="protein sequence ID" value="OEV04988.1"/>
    <property type="molecule type" value="Genomic_DNA"/>
</dbReference>
<dbReference type="RefSeq" id="WP_170843032.1">
    <property type="nucleotide sequence ID" value="NZ_LJGU01000108.1"/>
</dbReference>
<protein>
    <recommendedName>
        <fullName evidence="2">CHAD domain-containing protein</fullName>
    </recommendedName>
</protein>
<dbReference type="Gene3D" id="1.40.20.10">
    <property type="entry name" value="CHAD domain"/>
    <property type="match status" value="1"/>
</dbReference>
<feature type="domain" description="CHAD" evidence="2">
    <location>
        <begin position="39"/>
        <end position="106"/>
    </location>
</feature>
<keyword evidence="4" id="KW-1185">Reference proteome</keyword>
<organism evidence="3 4">
    <name type="scientific">Streptomyces oceani</name>
    <dbReference type="NCBI Taxonomy" id="1075402"/>
    <lineage>
        <taxon>Bacteria</taxon>
        <taxon>Bacillati</taxon>
        <taxon>Actinomycetota</taxon>
        <taxon>Actinomycetes</taxon>
        <taxon>Kitasatosporales</taxon>
        <taxon>Streptomycetaceae</taxon>
        <taxon>Streptomyces</taxon>
    </lineage>
</organism>
<feature type="region of interest" description="Disordered" evidence="1">
    <location>
        <begin position="1"/>
        <end position="20"/>
    </location>
</feature>
<proteinExistence type="predicted"/>
<name>A0A1E7KM55_9ACTN</name>
<sequence>MGQRGEPVAERASATSAGARGAVRVGEALGPYLHTEAAELLRALRVHAESAGSAESATETAAAVRQLRGAAGRLGGALHAYRPLVDTAWADQLRAELGWLSDTLSRE</sequence>
<comment type="caution">
    <text evidence="3">The sequence shown here is derived from an EMBL/GenBank/DDBJ whole genome shotgun (WGS) entry which is preliminary data.</text>
</comment>
<dbReference type="Proteomes" id="UP000176101">
    <property type="component" value="Unassembled WGS sequence"/>
</dbReference>
<dbReference type="AlphaFoldDB" id="A0A1E7KM55"/>
<dbReference type="InterPro" id="IPR007899">
    <property type="entry name" value="CHAD_dom"/>
</dbReference>
<evidence type="ECO:0000259" key="2">
    <source>
        <dbReference type="Pfam" id="PF05235"/>
    </source>
</evidence>
<evidence type="ECO:0000313" key="4">
    <source>
        <dbReference type="Proteomes" id="UP000176101"/>
    </source>
</evidence>
<dbReference type="InterPro" id="IPR038186">
    <property type="entry name" value="CHAD_dom_sf"/>
</dbReference>
<feature type="compositionally biased region" description="Low complexity" evidence="1">
    <location>
        <begin position="10"/>
        <end position="20"/>
    </location>
</feature>
<reference evidence="3 4" key="1">
    <citation type="journal article" date="2016" name="Front. Microbiol.">
        <title>Comparative Genomics Analysis of Streptomyces Species Reveals Their Adaptation to the Marine Environment and Their Diversity at the Genomic Level.</title>
        <authorList>
            <person name="Tian X."/>
            <person name="Zhang Z."/>
            <person name="Yang T."/>
            <person name="Chen M."/>
            <person name="Li J."/>
            <person name="Chen F."/>
            <person name="Yang J."/>
            <person name="Li W."/>
            <person name="Zhang B."/>
            <person name="Zhang Z."/>
            <person name="Wu J."/>
            <person name="Zhang C."/>
            <person name="Long L."/>
            <person name="Xiao J."/>
        </authorList>
    </citation>
    <scope>NUCLEOTIDE SEQUENCE [LARGE SCALE GENOMIC DNA]</scope>
    <source>
        <strain evidence="3 4">SCSIO 02100</strain>
    </source>
</reference>
<evidence type="ECO:0000256" key="1">
    <source>
        <dbReference type="SAM" id="MobiDB-lite"/>
    </source>
</evidence>
<accession>A0A1E7KM55</accession>
<gene>
    <name evidence="3" type="ORF">AN216_05150</name>
</gene>
<evidence type="ECO:0000313" key="3">
    <source>
        <dbReference type="EMBL" id="OEV04988.1"/>
    </source>
</evidence>
<dbReference type="STRING" id="1075402.AN216_05150"/>
<dbReference type="Pfam" id="PF05235">
    <property type="entry name" value="CHAD"/>
    <property type="match status" value="1"/>
</dbReference>
<feature type="non-terminal residue" evidence="3">
    <location>
        <position position="107"/>
    </location>
</feature>